<dbReference type="AlphaFoldDB" id="A0A255XP90"/>
<evidence type="ECO:0000313" key="5">
    <source>
        <dbReference type="Proteomes" id="UP000216361"/>
    </source>
</evidence>
<evidence type="ECO:0000313" key="4">
    <source>
        <dbReference type="EMBL" id="OYQ18722.1"/>
    </source>
</evidence>
<evidence type="ECO:0000259" key="3">
    <source>
        <dbReference type="Pfam" id="PF01156"/>
    </source>
</evidence>
<dbReference type="GO" id="GO:0006152">
    <property type="term" value="P:purine nucleoside catabolic process"/>
    <property type="evidence" value="ECO:0007669"/>
    <property type="project" value="TreeGrafter"/>
</dbReference>
<evidence type="ECO:0000256" key="2">
    <source>
        <dbReference type="ARBA" id="ARBA00023295"/>
    </source>
</evidence>
<protein>
    <recommendedName>
        <fullName evidence="3">Inosine/uridine-preferring nucleoside hydrolase domain-containing protein</fullName>
    </recommendedName>
</protein>
<dbReference type="RefSeq" id="WP_094408985.1">
    <property type="nucleotide sequence ID" value="NZ_BMJZ01000001.1"/>
</dbReference>
<dbReference type="Gene3D" id="3.90.245.10">
    <property type="entry name" value="Ribonucleoside hydrolase-like"/>
    <property type="match status" value="1"/>
</dbReference>
<keyword evidence="5" id="KW-1185">Reference proteome</keyword>
<dbReference type="GO" id="GO:0008477">
    <property type="term" value="F:purine nucleosidase activity"/>
    <property type="evidence" value="ECO:0007669"/>
    <property type="project" value="TreeGrafter"/>
</dbReference>
<dbReference type="Proteomes" id="UP000216361">
    <property type="component" value="Unassembled WGS sequence"/>
</dbReference>
<keyword evidence="1" id="KW-0378">Hydrolase</keyword>
<organism evidence="4 5">
    <name type="scientific">Elstera cyanobacteriorum</name>
    <dbReference type="NCBI Taxonomy" id="2022747"/>
    <lineage>
        <taxon>Bacteria</taxon>
        <taxon>Pseudomonadati</taxon>
        <taxon>Pseudomonadota</taxon>
        <taxon>Alphaproteobacteria</taxon>
        <taxon>Rhodospirillales</taxon>
        <taxon>Rhodospirillaceae</taxon>
        <taxon>Elstera</taxon>
    </lineage>
</organism>
<dbReference type="InterPro" id="IPR015910">
    <property type="entry name" value="I/U_nuclsd_hydro_CS"/>
</dbReference>
<dbReference type="GO" id="GO:0045437">
    <property type="term" value="F:uridine nucleosidase activity"/>
    <property type="evidence" value="ECO:0007669"/>
    <property type="project" value="UniProtKB-ARBA"/>
</dbReference>
<accession>A0A255XP90</accession>
<dbReference type="OrthoDB" id="9797882at2"/>
<dbReference type="EMBL" id="NOXS01000032">
    <property type="protein sequence ID" value="OYQ18722.1"/>
    <property type="molecule type" value="Genomic_DNA"/>
</dbReference>
<sequence length="312" mass="32803">MPAHKLIIDCDPGLDDAIALLLAFASPELDVLAITVAAGNVGLERTVTNTRQLVDLAGVSVPIHPGCPAPLFRRLETAAHIHGDSGMRGAEHLPPPQAPVSDEHAVQAIIRLLRTHAPGEIILACTGPLTNLAAALIQAPDIAPRIARIVVMGGGVAQGNATPAAEFNFLTDPHAADIVCRSGAPLEIIPLDLTWQAEASPARLAPLTGVQTAIAQTTLSMMAAYGRRGRHVDSDGPPLHDPCVIGHILWPDLMTGKTGGVSVDVLPGPNEGRLTADWWGVAKPPLPQAKVLLDIDADAFFARLCDRLLRYS</sequence>
<dbReference type="GO" id="GO:0005829">
    <property type="term" value="C:cytosol"/>
    <property type="evidence" value="ECO:0007669"/>
    <property type="project" value="TreeGrafter"/>
</dbReference>
<feature type="domain" description="Inosine/uridine-preferring nucleoside hydrolase" evidence="3">
    <location>
        <begin position="6"/>
        <end position="301"/>
    </location>
</feature>
<evidence type="ECO:0000256" key="1">
    <source>
        <dbReference type="ARBA" id="ARBA00022801"/>
    </source>
</evidence>
<keyword evidence="2" id="KW-0326">Glycosidase</keyword>
<dbReference type="InterPro" id="IPR001910">
    <property type="entry name" value="Inosine/uridine_hydrolase_dom"/>
</dbReference>
<proteinExistence type="predicted"/>
<gene>
    <name evidence="4" type="ORF">CHR90_10710</name>
</gene>
<comment type="caution">
    <text evidence="4">The sequence shown here is derived from an EMBL/GenBank/DDBJ whole genome shotgun (WGS) entry which is preliminary data.</text>
</comment>
<dbReference type="SUPFAM" id="SSF53590">
    <property type="entry name" value="Nucleoside hydrolase"/>
    <property type="match status" value="1"/>
</dbReference>
<reference evidence="4 5" key="1">
    <citation type="submission" date="2017-07" db="EMBL/GenBank/DDBJ databases">
        <title>Elstera cyanobacteriorum sp. nov., a novel bacterium isolated from cyanobacterial aggregates in a eutrophic lake.</title>
        <authorList>
            <person name="Cai H."/>
        </authorList>
    </citation>
    <scope>NUCLEOTIDE SEQUENCE [LARGE SCALE GENOMIC DNA]</scope>
    <source>
        <strain evidence="4 5">TH019</strain>
    </source>
</reference>
<dbReference type="Pfam" id="PF01156">
    <property type="entry name" value="IU_nuc_hydro"/>
    <property type="match status" value="1"/>
</dbReference>
<dbReference type="PANTHER" id="PTHR12304">
    <property type="entry name" value="INOSINE-URIDINE PREFERRING NUCLEOSIDE HYDROLASE"/>
    <property type="match status" value="1"/>
</dbReference>
<dbReference type="PROSITE" id="PS01247">
    <property type="entry name" value="IUNH"/>
    <property type="match status" value="1"/>
</dbReference>
<dbReference type="InterPro" id="IPR036452">
    <property type="entry name" value="Ribo_hydro-like"/>
</dbReference>
<name>A0A255XP90_9PROT</name>
<dbReference type="InterPro" id="IPR023186">
    <property type="entry name" value="IUNH"/>
</dbReference>
<dbReference type="PANTHER" id="PTHR12304:SF4">
    <property type="entry name" value="URIDINE NUCLEOSIDASE"/>
    <property type="match status" value="1"/>
</dbReference>
<dbReference type="CDD" id="cd02651">
    <property type="entry name" value="nuc_hydro_IU_UC_XIUA"/>
    <property type="match status" value="1"/>
</dbReference>